<dbReference type="NCBIfam" id="NF042415">
    <property type="entry name" value="STY0301_fam"/>
    <property type="match status" value="1"/>
</dbReference>
<reference evidence="2" key="1">
    <citation type="journal article" date="2014" name="Int. J. Syst. Evol. Microbiol.">
        <title>Complete genome sequence of Corynebacterium casei LMG S-19264T (=DSM 44701T), isolated from a smear-ripened cheese.</title>
        <authorList>
            <consortium name="US DOE Joint Genome Institute (JGI-PGF)"/>
            <person name="Walter F."/>
            <person name="Albersmeier A."/>
            <person name="Kalinowski J."/>
            <person name="Ruckert C."/>
        </authorList>
    </citation>
    <scope>NUCLEOTIDE SEQUENCE</scope>
    <source>
        <strain evidence="2">KCTC 32501</strain>
    </source>
</reference>
<comment type="caution">
    <text evidence="2">The sequence shown here is derived from an EMBL/GenBank/DDBJ whole genome shotgun (WGS) entry which is preliminary data.</text>
</comment>
<reference evidence="2" key="2">
    <citation type="submission" date="2020-09" db="EMBL/GenBank/DDBJ databases">
        <authorList>
            <person name="Sun Q."/>
            <person name="Kim S."/>
        </authorList>
    </citation>
    <scope>NUCLEOTIDE SEQUENCE</scope>
    <source>
        <strain evidence="2">KCTC 32501</strain>
    </source>
</reference>
<feature type="chain" id="PRO_5035274065" evidence="1">
    <location>
        <begin position="26"/>
        <end position="146"/>
    </location>
</feature>
<protein>
    <submittedName>
        <fullName evidence="2">Uncharacterized protein</fullName>
    </submittedName>
</protein>
<dbReference type="AlphaFoldDB" id="A0A8J3CFA8"/>
<dbReference type="Proteomes" id="UP000614287">
    <property type="component" value="Unassembled WGS sequence"/>
</dbReference>
<feature type="signal peptide" evidence="1">
    <location>
        <begin position="1"/>
        <end position="25"/>
    </location>
</feature>
<organism evidence="2 3">
    <name type="scientific">Formosimonas limnophila</name>
    <dbReference type="NCBI Taxonomy" id="1384487"/>
    <lineage>
        <taxon>Bacteria</taxon>
        <taxon>Pseudomonadati</taxon>
        <taxon>Pseudomonadota</taxon>
        <taxon>Betaproteobacteria</taxon>
        <taxon>Burkholderiales</taxon>
        <taxon>Burkholderiaceae</taxon>
        <taxon>Formosimonas</taxon>
    </lineage>
</organism>
<keyword evidence="1" id="KW-0732">Signal</keyword>
<keyword evidence="3" id="KW-1185">Reference proteome</keyword>
<gene>
    <name evidence="2" type="ORF">GCM10009007_00550</name>
</gene>
<evidence type="ECO:0000313" key="2">
    <source>
        <dbReference type="EMBL" id="GHA64113.1"/>
    </source>
</evidence>
<evidence type="ECO:0000256" key="1">
    <source>
        <dbReference type="SAM" id="SignalP"/>
    </source>
</evidence>
<proteinExistence type="predicted"/>
<accession>A0A8J3CFA8</accession>
<name>A0A8J3CFA8_9BURK</name>
<dbReference type="RefSeq" id="WP_189490163.1">
    <property type="nucleotide sequence ID" value="NZ_BMZG01000001.1"/>
</dbReference>
<dbReference type="EMBL" id="BMZG01000001">
    <property type="protein sequence ID" value="GHA64113.1"/>
    <property type="molecule type" value="Genomic_DNA"/>
</dbReference>
<dbReference type="InterPro" id="IPR049973">
    <property type="entry name" value="STY0301-like"/>
</dbReference>
<evidence type="ECO:0000313" key="3">
    <source>
        <dbReference type="Proteomes" id="UP000614287"/>
    </source>
</evidence>
<sequence>MTTKKLIFNGVFMLTLVGISSTTWSSEVCPAEITTTQEILNAPSGYEPANDDYGPHRLQSIRVYDGLVKDMASLIPDVQKKNLQRWNFDKKSRSQPREVACHYSRTRVILTKSLPTGTSSCTVIYNPIVYIEGNNEIKSFTCKSTQ</sequence>